<protein>
    <recommendedName>
        <fullName evidence="3">DUF429 domain-containing protein</fullName>
    </recommendedName>
</protein>
<dbReference type="PIRSF" id="PIRSF024051">
    <property type="entry name" value="DUF429"/>
    <property type="match status" value="1"/>
</dbReference>
<gene>
    <name evidence="1" type="ORF">AKJ48_00435</name>
</gene>
<comment type="caution">
    <text evidence="1">The sequence shown here is derived from an EMBL/GenBank/DDBJ whole genome shotgun (WGS) entry which is preliminary data.</text>
</comment>
<dbReference type="Pfam" id="PF04250">
    <property type="entry name" value="DUF429"/>
    <property type="match status" value="1"/>
</dbReference>
<dbReference type="Proteomes" id="UP000070076">
    <property type="component" value="Unassembled WGS sequence"/>
</dbReference>
<dbReference type="InterPro" id="IPR007362">
    <property type="entry name" value="DUF429"/>
</dbReference>
<sequence length="184" mass="20544">MKVIGIDLAGKETNPTGMAVLTEEDLSVSTLGSDDEILSECKDNHPDVVAIDAPLNFPVEGSFREADSELISRGHRVLPPSLGGMKFLTERGIRLAEELREQGFEVIEIHPRTSGKILFETPDREEWIRELEKHGWKLGEDVSEHEVDAALTALTGLLYLKGEFEKVGEKEEEIIIPRESLRVL</sequence>
<dbReference type="EMBL" id="LHYB01000002">
    <property type="protein sequence ID" value="KXB05078.1"/>
    <property type="molecule type" value="Genomic_DNA"/>
</dbReference>
<evidence type="ECO:0008006" key="3">
    <source>
        <dbReference type="Google" id="ProtNLM"/>
    </source>
</evidence>
<evidence type="ECO:0000313" key="2">
    <source>
        <dbReference type="Proteomes" id="UP000070076"/>
    </source>
</evidence>
<reference evidence="1 2" key="1">
    <citation type="journal article" date="2016" name="Sci. Rep.">
        <title>Metabolic traits of an uncultured archaeal lineage -MSBL1- from brine pools of the Red Sea.</title>
        <authorList>
            <person name="Mwirichia R."/>
            <person name="Alam I."/>
            <person name="Rashid M."/>
            <person name="Vinu M."/>
            <person name="Ba-Alawi W."/>
            <person name="Anthony Kamau A."/>
            <person name="Kamanda Ngugi D."/>
            <person name="Goker M."/>
            <person name="Klenk H.P."/>
            <person name="Bajic V."/>
            <person name="Stingl U."/>
        </authorList>
    </citation>
    <scope>NUCLEOTIDE SEQUENCE [LARGE SCALE GENOMIC DNA]</scope>
    <source>
        <strain evidence="1">SCGC-AAA261O19</strain>
    </source>
</reference>
<accession>A0A133VF50</accession>
<dbReference type="InterPro" id="IPR018036">
    <property type="entry name" value="DUF429_subgr"/>
</dbReference>
<dbReference type="AlphaFoldDB" id="A0A133VF50"/>
<name>A0A133VF50_9EURY</name>
<evidence type="ECO:0000313" key="1">
    <source>
        <dbReference type="EMBL" id="KXB05078.1"/>
    </source>
</evidence>
<keyword evidence="2" id="KW-1185">Reference proteome</keyword>
<organism evidence="1 2">
    <name type="scientific">candidate division MSBL1 archaeon SCGC-AAA261O19</name>
    <dbReference type="NCBI Taxonomy" id="1698277"/>
    <lineage>
        <taxon>Archaea</taxon>
        <taxon>Methanobacteriati</taxon>
        <taxon>Methanobacteriota</taxon>
        <taxon>candidate division MSBL1</taxon>
    </lineage>
</organism>
<proteinExistence type="predicted"/>